<dbReference type="GO" id="GO:0008234">
    <property type="term" value="F:cysteine-type peptidase activity"/>
    <property type="evidence" value="ECO:0007669"/>
    <property type="project" value="UniProtKB-KW"/>
</dbReference>
<evidence type="ECO:0000259" key="9">
    <source>
        <dbReference type="PROSITE" id="PS51935"/>
    </source>
</evidence>
<dbReference type="PANTHER" id="PTHR47053">
    <property type="entry name" value="MUREIN DD-ENDOPEPTIDASE MEPH-RELATED"/>
    <property type="match status" value="1"/>
</dbReference>
<feature type="signal peptide" evidence="8">
    <location>
        <begin position="1"/>
        <end position="27"/>
    </location>
</feature>
<proteinExistence type="inferred from homology"/>
<comment type="caution">
    <text evidence="10">The sequence shown here is derived from an EMBL/GenBank/DDBJ whole genome shotgun (WGS) entry which is preliminary data.</text>
</comment>
<dbReference type="Pfam" id="PF24568">
    <property type="entry name" value="CC_PcsB"/>
    <property type="match status" value="1"/>
</dbReference>
<feature type="region of interest" description="Disordered" evidence="7">
    <location>
        <begin position="251"/>
        <end position="316"/>
    </location>
</feature>
<keyword evidence="11" id="KW-1185">Reference proteome</keyword>
<protein>
    <submittedName>
        <fullName evidence="10">C40 family peptidase</fullName>
    </submittedName>
</protein>
<dbReference type="InterPro" id="IPR051202">
    <property type="entry name" value="Peptidase_C40"/>
</dbReference>
<evidence type="ECO:0000256" key="2">
    <source>
        <dbReference type="ARBA" id="ARBA00022670"/>
    </source>
</evidence>
<feature type="chain" id="PRO_5037898132" evidence="8">
    <location>
        <begin position="28"/>
        <end position="431"/>
    </location>
</feature>
<dbReference type="InterPro" id="IPR038765">
    <property type="entry name" value="Papain-like_cys_pep_sf"/>
</dbReference>
<dbReference type="Gene3D" id="3.90.1720.10">
    <property type="entry name" value="endopeptidase domain like (from Nostoc punctiforme)"/>
    <property type="match status" value="1"/>
</dbReference>
<keyword evidence="3 8" id="KW-0732">Signal</keyword>
<keyword evidence="2" id="KW-0645">Protease</keyword>
<feature type="compositionally biased region" description="Low complexity" evidence="7">
    <location>
        <begin position="264"/>
        <end position="307"/>
    </location>
</feature>
<dbReference type="PROSITE" id="PS51935">
    <property type="entry name" value="NLPC_P60"/>
    <property type="match status" value="1"/>
</dbReference>
<dbReference type="InterPro" id="IPR057309">
    <property type="entry name" value="PcsB_CC"/>
</dbReference>
<keyword evidence="4" id="KW-0378">Hydrolase</keyword>
<dbReference type="AlphaFoldDB" id="A0A940SI58"/>
<evidence type="ECO:0000256" key="8">
    <source>
        <dbReference type="SAM" id="SignalP"/>
    </source>
</evidence>
<evidence type="ECO:0000256" key="4">
    <source>
        <dbReference type="ARBA" id="ARBA00022801"/>
    </source>
</evidence>
<dbReference type="Proteomes" id="UP000682134">
    <property type="component" value="Unassembled WGS sequence"/>
</dbReference>
<evidence type="ECO:0000256" key="3">
    <source>
        <dbReference type="ARBA" id="ARBA00022729"/>
    </source>
</evidence>
<feature type="coiled-coil region" evidence="6">
    <location>
        <begin position="187"/>
        <end position="241"/>
    </location>
</feature>
<reference evidence="10" key="1">
    <citation type="submission" date="2021-04" db="EMBL/GenBank/DDBJ databases">
        <title>Genome seq and assembly of Bacillus sp.</title>
        <authorList>
            <person name="Chhetri G."/>
        </authorList>
    </citation>
    <scope>NUCLEOTIDE SEQUENCE</scope>
    <source>
        <strain evidence="10">RG28</strain>
    </source>
</reference>
<feature type="domain" description="NlpC/P60" evidence="9">
    <location>
        <begin position="312"/>
        <end position="431"/>
    </location>
</feature>
<evidence type="ECO:0000313" key="10">
    <source>
        <dbReference type="EMBL" id="MBP0724655.1"/>
    </source>
</evidence>
<dbReference type="Pfam" id="PF00877">
    <property type="entry name" value="NLPC_P60"/>
    <property type="match status" value="1"/>
</dbReference>
<comment type="similarity">
    <text evidence="1">Belongs to the peptidase C40 family.</text>
</comment>
<evidence type="ECO:0000313" key="11">
    <source>
        <dbReference type="Proteomes" id="UP000682134"/>
    </source>
</evidence>
<evidence type="ECO:0000256" key="6">
    <source>
        <dbReference type="SAM" id="Coils"/>
    </source>
</evidence>
<gene>
    <name evidence="10" type="ORF">J5Y03_05570</name>
</gene>
<keyword evidence="5" id="KW-0788">Thiol protease</keyword>
<dbReference type="GO" id="GO:0006508">
    <property type="term" value="P:proteolysis"/>
    <property type="evidence" value="ECO:0007669"/>
    <property type="project" value="UniProtKB-KW"/>
</dbReference>
<dbReference type="PANTHER" id="PTHR47053:SF1">
    <property type="entry name" value="MUREIN DD-ENDOPEPTIDASE MEPH-RELATED"/>
    <property type="match status" value="1"/>
</dbReference>
<dbReference type="SUPFAM" id="SSF57997">
    <property type="entry name" value="Tropomyosin"/>
    <property type="match status" value="1"/>
</dbReference>
<evidence type="ECO:0000256" key="7">
    <source>
        <dbReference type="SAM" id="MobiDB-lite"/>
    </source>
</evidence>
<dbReference type="EMBL" id="JAGIYQ010000003">
    <property type="protein sequence ID" value="MBP0724655.1"/>
    <property type="molecule type" value="Genomic_DNA"/>
</dbReference>
<accession>A0A940SI58</accession>
<name>A0A940SI58_9BACI</name>
<organism evidence="10 11">
    <name type="scientific">Gottfriedia endophytica</name>
    <dbReference type="NCBI Taxonomy" id="2820819"/>
    <lineage>
        <taxon>Bacteria</taxon>
        <taxon>Bacillati</taxon>
        <taxon>Bacillota</taxon>
        <taxon>Bacilli</taxon>
        <taxon>Bacillales</taxon>
        <taxon>Bacillaceae</taxon>
        <taxon>Gottfriedia</taxon>
    </lineage>
</organism>
<evidence type="ECO:0000256" key="1">
    <source>
        <dbReference type="ARBA" id="ARBA00007074"/>
    </source>
</evidence>
<dbReference type="Gene3D" id="6.10.250.3150">
    <property type="match status" value="1"/>
</dbReference>
<feature type="coiled-coil region" evidence="6">
    <location>
        <begin position="24"/>
        <end position="86"/>
    </location>
</feature>
<evidence type="ECO:0000256" key="5">
    <source>
        <dbReference type="ARBA" id="ARBA00022807"/>
    </source>
</evidence>
<dbReference type="SUPFAM" id="SSF54001">
    <property type="entry name" value="Cysteine proteinases"/>
    <property type="match status" value="1"/>
</dbReference>
<keyword evidence="6" id="KW-0175">Coiled coil</keyword>
<dbReference type="RefSeq" id="WP_209403408.1">
    <property type="nucleotide sequence ID" value="NZ_JAGIYQ010000003.1"/>
</dbReference>
<sequence length="431" mass="47762">MIAKKIAAIALSGALILTIIPFNTAHAESKVAQKQREISNYENQLNTLNNKIEISNQKINSTEKKINNLKDEITKTEQTITKKNERITYLQGRIEKRHEIIQARLKAMQEQPRTNLTTEVLFNSTDIVDFFNRLFSISQLFGADQNIIETQKNEQAEVEVEKKQVIQTQEQLVASKKELINTQSVLVENKKEQQQAANEAQQKLDQAVKALEAAKLNAQKLEQEALRLAELQSNYNAENENKQANEFIQKEKSNEKSHASHITSQDNSSSDQSSSNGSNSNQNDNSSSSDSKSNSNSNSSSDSKPSSDPTPQHGAGGVVEYAMQFMGVPYVFGGTSPSGFDCSGFIWYVYSHNGYSIGRASVNSYWGMVTKVSSPQPGDLVFLQNTYINGPSHMGIYIGGNRMIHAGSSGITTISLSNSWVKSHFLGYGKF</sequence>
<dbReference type="InterPro" id="IPR000064">
    <property type="entry name" value="NLP_P60_dom"/>
</dbReference>